<dbReference type="GO" id="GO:0005506">
    <property type="term" value="F:iron ion binding"/>
    <property type="evidence" value="ECO:0007669"/>
    <property type="project" value="InterPro"/>
</dbReference>
<dbReference type="Proteomes" id="UP000181942">
    <property type="component" value="Unassembled WGS sequence"/>
</dbReference>
<evidence type="ECO:0000313" key="10">
    <source>
        <dbReference type="EMBL" id="SFG96251.1"/>
    </source>
</evidence>
<dbReference type="PRINTS" id="PR00385">
    <property type="entry name" value="P450"/>
</dbReference>
<name>A0A1I2W9R8_9ACTN</name>
<comment type="cofactor">
    <cofactor evidence="1">
        <name>heme</name>
        <dbReference type="ChEBI" id="CHEBI:30413"/>
    </cofactor>
</comment>
<dbReference type="GO" id="GO:0016705">
    <property type="term" value="F:oxidoreductase activity, acting on paired donors, with incorporation or reduction of molecular oxygen"/>
    <property type="evidence" value="ECO:0007669"/>
    <property type="project" value="InterPro"/>
</dbReference>
<feature type="region of interest" description="Disordered" evidence="9">
    <location>
        <begin position="1"/>
        <end position="23"/>
    </location>
</feature>
<comment type="similarity">
    <text evidence="2 8">Belongs to the cytochrome P450 family.</text>
</comment>
<dbReference type="PANTHER" id="PTHR46696:SF5">
    <property type="entry name" value="CYTOCHROME P450 BJ-1"/>
    <property type="match status" value="1"/>
</dbReference>
<evidence type="ECO:0000256" key="3">
    <source>
        <dbReference type="ARBA" id="ARBA00022617"/>
    </source>
</evidence>
<reference evidence="10 11" key="1">
    <citation type="submission" date="2016-10" db="EMBL/GenBank/DDBJ databases">
        <authorList>
            <person name="de Groot N.N."/>
        </authorList>
    </citation>
    <scope>NUCLEOTIDE SEQUENCE [LARGE SCALE GENOMIC DNA]</scope>
    <source>
        <strain evidence="10 11">OK461</strain>
    </source>
</reference>
<evidence type="ECO:0000256" key="6">
    <source>
        <dbReference type="ARBA" id="ARBA00023004"/>
    </source>
</evidence>
<proteinExistence type="inferred from homology"/>
<evidence type="ECO:0000256" key="4">
    <source>
        <dbReference type="ARBA" id="ARBA00022723"/>
    </source>
</evidence>
<dbReference type="GO" id="GO:0004497">
    <property type="term" value="F:monooxygenase activity"/>
    <property type="evidence" value="ECO:0007669"/>
    <property type="project" value="UniProtKB-KW"/>
</dbReference>
<keyword evidence="7 8" id="KW-0503">Monooxygenase</keyword>
<evidence type="ECO:0000256" key="9">
    <source>
        <dbReference type="SAM" id="MobiDB-lite"/>
    </source>
</evidence>
<evidence type="ECO:0000256" key="7">
    <source>
        <dbReference type="ARBA" id="ARBA00023033"/>
    </source>
</evidence>
<dbReference type="Pfam" id="PF00067">
    <property type="entry name" value="p450"/>
    <property type="match status" value="1"/>
</dbReference>
<dbReference type="InterPro" id="IPR036396">
    <property type="entry name" value="Cyt_P450_sf"/>
</dbReference>
<sequence>MDVHDDEPTLTYPIPGATPLGPPEEWARLRQRCPVARVTLPSGDEASLLTRYADVRQVLSDPRFSRLLNAEDAARISATESGGAFNDEMSNAMPQTGEAHRRWRRMVGKWFTARRMAELRPGLEAMADRLLDTMVEHGQPAGLKAHLAFPLPVWVICDLLGVPDEDRDRFSYWSDTLLNLTKYGQAEIDAAQAEFVVYMTSHVAAKRAHPGDDLLSDLLTATDPTGYRLTERELVYTGQGLLVAGHETTANMIGKMVAMLLADRRRWERLLANPSLVRPAVEEALRMDANPGLGMPRYIGEETEVGDAVLTKGTTVLCSMAAANRDETAFEDAGEMILDRTPNTHLAFGVGPHSCLGQALARTELGTVLDVLLRRLPSLDLAVPVEELRRLEGLVVGGLREVPVRW</sequence>
<dbReference type="InterPro" id="IPR017972">
    <property type="entry name" value="Cyt_P450_CS"/>
</dbReference>
<evidence type="ECO:0000256" key="8">
    <source>
        <dbReference type="RuleBase" id="RU000461"/>
    </source>
</evidence>
<dbReference type="AlphaFoldDB" id="A0A1I2W9R8"/>
<evidence type="ECO:0000313" key="11">
    <source>
        <dbReference type="Proteomes" id="UP000181942"/>
    </source>
</evidence>
<keyword evidence="3 8" id="KW-0349">Heme</keyword>
<dbReference type="GO" id="GO:0020037">
    <property type="term" value="F:heme binding"/>
    <property type="evidence" value="ECO:0007669"/>
    <property type="project" value="InterPro"/>
</dbReference>
<dbReference type="CDD" id="cd11031">
    <property type="entry name" value="Cyp158A-like"/>
    <property type="match status" value="1"/>
</dbReference>
<accession>A0A1I2W9R8</accession>
<evidence type="ECO:0000256" key="1">
    <source>
        <dbReference type="ARBA" id="ARBA00001971"/>
    </source>
</evidence>
<keyword evidence="4 8" id="KW-0479">Metal-binding</keyword>
<protein>
    <submittedName>
        <fullName evidence="10">Cytochrome P450</fullName>
    </submittedName>
</protein>
<dbReference type="InterPro" id="IPR002397">
    <property type="entry name" value="Cyt_P450_B"/>
</dbReference>
<keyword evidence="5 8" id="KW-0560">Oxidoreductase</keyword>
<dbReference type="FunFam" id="1.10.630.10:FF:000018">
    <property type="entry name" value="Cytochrome P450 monooxygenase"/>
    <property type="match status" value="1"/>
</dbReference>
<dbReference type="OrthoDB" id="3218463at2"/>
<dbReference type="RefSeq" id="WP_075033235.1">
    <property type="nucleotide sequence ID" value="NZ_FONR01000035.1"/>
</dbReference>
<organism evidence="10 11">
    <name type="scientific">Streptomyces mirabilis</name>
    <dbReference type="NCBI Taxonomy" id="68239"/>
    <lineage>
        <taxon>Bacteria</taxon>
        <taxon>Bacillati</taxon>
        <taxon>Actinomycetota</taxon>
        <taxon>Actinomycetes</taxon>
        <taxon>Kitasatosporales</taxon>
        <taxon>Streptomycetaceae</taxon>
        <taxon>Streptomyces</taxon>
    </lineage>
</organism>
<dbReference type="Gene3D" id="1.10.630.10">
    <property type="entry name" value="Cytochrome P450"/>
    <property type="match status" value="1"/>
</dbReference>
<dbReference type="PROSITE" id="PS00086">
    <property type="entry name" value="CYTOCHROME_P450"/>
    <property type="match status" value="1"/>
</dbReference>
<dbReference type="SUPFAM" id="SSF48264">
    <property type="entry name" value="Cytochrome P450"/>
    <property type="match status" value="1"/>
</dbReference>
<dbReference type="PANTHER" id="PTHR46696">
    <property type="entry name" value="P450, PUTATIVE (EUROFUNG)-RELATED"/>
    <property type="match status" value="1"/>
</dbReference>
<keyword evidence="6 8" id="KW-0408">Iron</keyword>
<evidence type="ECO:0000256" key="2">
    <source>
        <dbReference type="ARBA" id="ARBA00010617"/>
    </source>
</evidence>
<gene>
    <name evidence="10" type="ORF">SAMN02787118_1358</name>
</gene>
<dbReference type="EMBL" id="FONR01000035">
    <property type="protein sequence ID" value="SFG96251.1"/>
    <property type="molecule type" value="Genomic_DNA"/>
</dbReference>
<evidence type="ECO:0000256" key="5">
    <source>
        <dbReference type="ARBA" id="ARBA00023002"/>
    </source>
</evidence>
<dbReference type="InterPro" id="IPR001128">
    <property type="entry name" value="Cyt_P450"/>
</dbReference>
<dbReference type="PRINTS" id="PR00359">
    <property type="entry name" value="BP450"/>
</dbReference>